<dbReference type="InterPro" id="IPR015055">
    <property type="entry name" value="STIV_B116-like"/>
</dbReference>
<comment type="caution">
    <text evidence="1">The sequence shown here is derived from an EMBL/GenBank/DDBJ whole genome shotgun (WGS) entry which is preliminary data.</text>
</comment>
<name>A0A2R7Y0F0_9ARCH</name>
<proteinExistence type="predicted"/>
<dbReference type="EMBL" id="NDWU01000032">
    <property type="protein sequence ID" value="PUA31020.1"/>
    <property type="molecule type" value="Genomic_DNA"/>
</dbReference>
<gene>
    <name evidence="1" type="ORF">B9J98_08150</name>
</gene>
<dbReference type="Proteomes" id="UP000244066">
    <property type="component" value="Unassembled WGS sequence"/>
</dbReference>
<protein>
    <recommendedName>
        <fullName evidence="3">DUF1874 domain-containing protein</fullName>
    </recommendedName>
</protein>
<dbReference type="Gene3D" id="3.40.50.11170">
    <property type="entry name" value="Uncharacterised protein PF08960, DUF1874"/>
    <property type="match status" value="1"/>
</dbReference>
<dbReference type="InterPro" id="IPR037236">
    <property type="entry name" value="STIV_B116-like_sf"/>
</dbReference>
<reference evidence="1 2" key="1">
    <citation type="submission" date="2017-04" db="EMBL/GenBank/DDBJ databases">
        <title>Draft Aigarchaeota genome from a New Zealand hot spring.</title>
        <authorList>
            <person name="Reysenbach A.-L."/>
            <person name="Donaho J.A."/>
            <person name="Gerhart J."/>
            <person name="Kelley J.F."/>
            <person name="Kouba K."/>
            <person name="Podar M."/>
            <person name="Stott M."/>
        </authorList>
    </citation>
    <scope>NUCLEOTIDE SEQUENCE [LARGE SCALE GENOMIC DNA]</scope>
    <source>
        <strain evidence="1">NZ13_MG1</strain>
    </source>
</reference>
<dbReference type="SUPFAM" id="SSF143602">
    <property type="entry name" value="STIV B116-like"/>
    <property type="match status" value="1"/>
</dbReference>
<organism evidence="1 2">
    <name type="scientific">Candidatus Terraquivivens tikiterensis</name>
    <dbReference type="NCBI Taxonomy" id="1980982"/>
    <lineage>
        <taxon>Archaea</taxon>
        <taxon>Nitrososphaerota</taxon>
        <taxon>Candidatus Wolframiiraptoraceae</taxon>
        <taxon>Candidatus Terraquivivens</taxon>
    </lineage>
</organism>
<evidence type="ECO:0008006" key="3">
    <source>
        <dbReference type="Google" id="ProtNLM"/>
    </source>
</evidence>
<evidence type="ECO:0000313" key="1">
    <source>
        <dbReference type="EMBL" id="PUA31020.1"/>
    </source>
</evidence>
<accession>A0A2R7Y0F0</accession>
<evidence type="ECO:0000313" key="2">
    <source>
        <dbReference type="Proteomes" id="UP000244066"/>
    </source>
</evidence>
<dbReference type="Pfam" id="PF08960">
    <property type="entry name" value="STIV_B116-like"/>
    <property type="match status" value="1"/>
</dbReference>
<dbReference type="AlphaFoldDB" id="A0A2R7Y0F0"/>
<sequence length="114" mass="12827">MARYLLSALITPFPPTENKATFEIERISLPTAKRWVEEGFVSAVGHESTASLLATLLGVEVPVNRVQVFLKPNDEALAVQFLVRLQEGQVLTLHQLVQLYDEGKIQFVLIRRLV</sequence>